<dbReference type="OrthoDB" id="5376287at2759"/>
<dbReference type="EMBL" id="CAJVRM010000057">
    <property type="protein sequence ID" value="CAG8972912.1"/>
    <property type="molecule type" value="Genomic_DNA"/>
</dbReference>
<reference evidence="1" key="1">
    <citation type="submission" date="2021-07" db="EMBL/GenBank/DDBJ databases">
        <authorList>
            <person name="Durling M."/>
        </authorList>
    </citation>
    <scope>NUCLEOTIDE SEQUENCE</scope>
</reference>
<keyword evidence="2" id="KW-1185">Reference proteome</keyword>
<dbReference type="AlphaFoldDB" id="A0A9N9LHM2"/>
<protein>
    <submittedName>
        <fullName evidence="1">Uncharacterized protein</fullName>
    </submittedName>
</protein>
<dbReference type="PANTHER" id="PTHR37540:SF5">
    <property type="entry name" value="TRANSCRIPTION FACTOR DOMAIN-CONTAINING PROTEIN"/>
    <property type="match status" value="1"/>
</dbReference>
<dbReference type="PANTHER" id="PTHR37540">
    <property type="entry name" value="TRANSCRIPTION FACTOR (ACR-2), PUTATIVE-RELATED-RELATED"/>
    <property type="match status" value="1"/>
</dbReference>
<name>A0A9N9LHM2_9HELO</name>
<proteinExistence type="predicted"/>
<evidence type="ECO:0000313" key="1">
    <source>
        <dbReference type="EMBL" id="CAG8972912.1"/>
    </source>
</evidence>
<accession>A0A9N9LHM2</accession>
<gene>
    <name evidence="1" type="ORF">HYALB_00001332</name>
</gene>
<comment type="caution">
    <text evidence="1">The sequence shown here is derived from an EMBL/GenBank/DDBJ whole genome shotgun (WGS) entry which is preliminary data.</text>
</comment>
<sequence>MNFVVSTGPVEKHNAEVRKLIRTHVMLGKNRGRVLPPRKKKNKDVEASLSEKPLSESVTTCTPRNFGSDLCAVRFADTVTPEAITSILRFSSIIKGILYPLEKCIFFDRRADVWVTPLATDPAYLHIVIFSSQYYFNNILPKQSGYGTITFRRSLHLTKSVKLLRERLADGEGVEKISNTTTAVIMSLAGHAFMMGDVESARNHIEGLYKVFALRGGVASYQGAAKLLVEMLRMDIGLALYDGSECLFFDREPLIPFPNLSLLLPLDFGILRNPIVFSNGLDPKLAGIWNLLAQFCAVVNLALESRQFITSETYLETMASTFYRLLDMRFDSWSRDEAVRLGLLAFSAGVLLQWRQMGVRYSHFTHLFRTCLEDISSAEVSPELMLWLLMVGAVGVFDGGDDIWLKPLLLSQSEICGLRSWDEMKILLESFLWVGWVFDEPGKRIFGSMNAGLA</sequence>
<evidence type="ECO:0000313" key="2">
    <source>
        <dbReference type="Proteomes" id="UP000701801"/>
    </source>
</evidence>
<dbReference type="Proteomes" id="UP000701801">
    <property type="component" value="Unassembled WGS sequence"/>
</dbReference>
<organism evidence="1 2">
    <name type="scientific">Hymenoscyphus albidus</name>
    <dbReference type="NCBI Taxonomy" id="595503"/>
    <lineage>
        <taxon>Eukaryota</taxon>
        <taxon>Fungi</taxon>
        <taxon>Dikarya</taxon>
        <taxon>Ascomycota</taxon>
        <taxon>Pezizomycotina</taxon>
        <taxon>Leotiomycetes</taxon>
        <taxon>Helotiales</taxon>
        <taxon>Helotiaceae</taxon>
        <taxon>Hymenoscyphus</taxon>
    </lineage>
</organism>